<dbReference type="CTD" id="36374531"/>
<dbReference type="InterPro" id="IPR038765">
    <property type="entry name" value="Papain-like_cys_pep_sf"/>
</dbReference>
<organism evidence="6">
    <name type="scientific">Strongyloides ratti</name>
    <name type="common">Parasitic roundworm</name>
    <dbReference type="NCBI Taxonomy" id="34506"/>
    <lineage>
        <taxon>Eukaryota</taxon>
        <taxon>Metazoa</taxon>
        <taxon>Ecdysozoa</taxon>
        <taxon>Nematoda</taxon>
        <taxon>Chromadorea</taxon>
        <taxon>Rhabditida</taxon>
        <taxon>Tylenchina</taxon>
        <taxon>Panagrolaimomorpha</taxon>
        <taxon>Strongyloidoidea</taxon>
        <taxon>Strongyloididae</taxon>
        <taxon>Strongyloides</taxon>
    </lineage>
</organism>
<dbReference type="PROSITE" id="PS50600">
    <property type="entry name" value="ULP_PROTEASE"/>
    <property type="match status" value="1"/>
</dbReference>
<gene>
    <name evidence="6 8 9" type="ORF">SRAE_1000044000</name>
</gene>
<dbReference type="OrthoDB" id="442460at2759"/>
<keyword evidence="3" id="KW-0378">Hydrolase</keyword>
<dbReference type="PANTHER" id="PTHR46915:SF2">
    <property type="entry name" value="UBIQUITIN-LIKE PROTEASE 4"/>
    <property type="match status" value="1"/>
</dbReference>
<dbReference type="WBParaSite" id="SRAE_1000044000.1">
    <property type="protein sequence ID" value="SRAE_1000044000.1"/>
    <property type="gene ID" value="WBGene00257036"/>
</dbReference>
<evidence type="ECO:0000256" key="3">
    <source>
        <dbReference type="ARBA" id="ARBA00022801"/>
    </source>
</evidence>
<keyword evidence="4" id="KW-0788">Thiol protease</keyword>
<dbReference type="Gene3D" id="3.40.395.10">
    <property type="entry name" value="Adenoviral Proteinase, Chain A"/>
    <property type="match status" value="1"/>
</dbReference>
<dbReference type="AlphaFoldDB" id="A0A090KXN2"/>
<accession>A0A090KXN2</accession>
<dbReference type="GO" id="GO:0016926">
    <property type="term" value="P:protein desumoylation"/>
    <property type="evidence" value="ECO:0007669"/>
    <property type="project" value="UniProtKB-ARBA"/>
</dbReference>
<dbReference type="EMBL" id="LN609528">
    <property type="protein sequence ID" value="CEF62166.1"/>
    <property type="molecule type" value="Genomic_DNA"/>
</dbReference>
<dbReference type="PANTHER" id="PTHR46915">
    <property type="entry name" value="UBIQUITIN-LIKE PROTEASE 4-RELATED"/>
    <property type="match status" value="1"/>
</dbReference>
<dbReference type="Pfam" id="PF02902">
    <property type="entry name" value="Peptidase_C48"/>
    <property type="match status" value="1"/>
</dbReference>
<dbReference type="GeneID" id="36374531"/>
<sequence>MIGCRRERQPKDYNTKKKITKLINTNEKYLDYDVINIKKIFANGAEINLFSEVLLFDDKILFSAMSLKLESIIVRHLLNHQITEIQFLDNSENKGAALVIKFQPRNIFKTVFYMISSEDYKKDCIVPFKLKAISCTSNKNYGSNYIFIIKDAYSIEESEIILNNYLLSKKRVSEEFLKEDNHVTSKNYKTLTNDIKGKIFESKNVETNGKYDVNVESFKSTFEKEWLHCDIIDTYLNEWRKRMGDIICNPLEKHFPRVKIYDTYLYTRLTRGVTFISSNDPDYERKFLKPLNENVQRIAGEKVYRFSSECLSIFDFNILIIPIHIEDHWITGVIYEPENCLITETQTDNDIMEVDDIYSTILVYDSLHCDQNYACYNILNKKLLNDKWLFDANRIRFAKIKNPYLQQNGYDCGLFMLEFIRKILMKPMLLKKLIDGHSMTNVFPHFNVDQSRNFLKSFVYSKVPFEKWAALREVEQDFLLKCYKIKKKYIRERSVEQKVNSSISKVSRRCKSCSF</sequence>
<evidence type="ECO:0000256" key="2">
    <source>
        <dbReference type="ARBA" id="ARBA00022670"/>
    </source>
</evidence>
<evidence type="ECO:0000313" key="9">
    <source>
        <dbReference type="WormBase" id="SRAE_1000044000"/>
    </source>
</evidence>
<evidence type="ECO:0000256" key="1">
    <source>
        <dbReference type="ARBA" id="ARBA00005234"/>
    </source>
</evidence>
<keyword evidence="7" id="KW-1185">Reference proteome</keyword>
<evidence type="ECO:0000313" key="8">
    <source>
        <dbReference type="WBParaSite" id="SRAE_1000044000.1"/>
    </source>
</evidence>
<reference evidence="6 7" key="1">
    <citation type="submission" date="2014-09" db="EMBL/GenBank/DDBJ databases">
        <authorList>
            <person name="Martin A.A."/>
        </authorList>
    </citation>
    <scope>NUCLEOTIDE SEQUENCE</scope>
    <source>
        <strain evidence="7">ED321</strain>
        <strain evidence="6">ED321 Heterogonic</strain>
    </source>
</reference>
<comment type="similarity">
    <text evidence="1">Belongs to the peptidase C48 family.</text>
</comment>
<protein>
    <submittedName>
        <fullName evidence="6 8">Peptidase C48, SUMO/Sentrin/Ubl1 family-containing protein</fullName>
    </submittedName>
</protein>
<dbReference type="InterPro" id="IPR003653">
    <property type="entry name" value="Peptidase_C48_C"/>
</dbReference>
<name>A0A090KXN2_STRRB</name>
<dbReference type="GO" id="GO:0008234">
    <property type="term" value="F:cysteine-type peptidase activity"/>
    <property type="evidence" value="ECO:0007669"/>
    <property type="project" value="UniProtKB-KW"/>
</dbReference>
<dbReference type="SUPFAM" id="SSF54001">
    <property type="entry name" value="Cysteine proteinases"/>
    <property type="match status" value="1"/>
</dbReference>
<evidence type="ECO:0000259" key="5">
    <source>
        <dbReference type="PROSITE" id="PS50600"/>
    </source>
</evidence>
<dbReference type="RefSeq" id="XP_024501368.1">
    <property type="nucleotide sequence ID" value="XM_024647273.1"/>
</dbReference>
<proteinExistence type="inferred from homology"/>
<reference evidence="8" key="2">
    <citation type="submission" date="2020-12" db="UniProtKB">
        <authorList>
            <consortium name="WormBaseParasite"/>
        </authorList>
    </citation>
    <scope>IDENTIFICATION</scope>
</reference>
<dbReference type="Proteomes" id="UP000035682">
    <property type="component" value="Unplaced"/>
</dbReference>
<evidence type="ECO:0000313" key="7">
    <source>
        <dbReference type="Proteomes" id="UP000035682"/>
    </source>
</evidence>
<dbReference type="GO" id="GO:0006508">
    <property type="term" value="P:proteolysis"/>
    <property type="evidence" value="ECO:0007669"/>
    <property type="project" value="UniProtKB-KW"/>
</dbReference>
<evidence type="ECO:0000313" key="6">
    <source>
        <dbReference type="EMBL" id="CEF62166.1"/>
    </source>
</evidence>
<feature type="domain" description="Ubiquitin-like protease family profile" evidence="5">
    <location>
        <begin position="211"/>
        <end position="423"/>
    </location>
</feature>
<evidence type="ECO:0000256" key="4">
    <source>
        <dbReference type="ARBA" id="ARBA00022807"/>
    </source>
</evidence>
<dbReference type="WormBase" id="SRAE_1000044000">
    <property type="protein sequence ID" value="SRP01784"/>
    <property type="gene ID" value="WBGene00257036"/>
</dbReference>
<keyword evidence="2" id="KW-0645">Protease</keyword>
<dbReference type="STRING" id="34506.A0A090KXN2"/>